<dbReference type="STRING" id="341036.SAMN05660649_02955"/>
<dbReference type="RefSeq" id="WP_092472151.1">
    <property type="nucleotide sequence ID" value="NZ_FOOX01000011.1"/>
</dbReference>
<dbReference type="EC" id="2.7.13.3" evidence="2"/>
<feature type="transmembrane region" description="Helical" evidence="9">
    <location>
        <begin position="151"/>
        <end position="170"/>
    </location>
</feature>
<dbReference type="SUPFAM" id="SSF55874">
    <property type="entry name" value="ATPase domain of HSP90 chaperone/DNA topoisomerase II/histidine kinase"/>
    <property type="match status" value="1"/>
</dbReference>
<dbReference type="OrthoDB" id="9784397at2"/>
<gene>
    <name evidence="11" type="ORF">SAMN05660649_02955</name>
</gene>
<dbReference type="PANTHER" id="PTHR43065:SF10">
    <property type="entry name" value="PEROXIDE STRESS-ACTIVATED HISTIDINE KINASE MAK3"/>
    <property type="match status" value="1"/>
</dbReference>
<keyword evidence="8" id="KW-0902">Two-component regulatory system</keyword>
<keyword evidence="9" id="KW-0812">Transmembrane</keyword>
<dbReference type="Proteomes" id="UP000199337">
    <property type="component" value="Unassembled WGS sequence"/>
</dbReference>
<feature type="transmembrane region" description="Helical" evidence="9">
    <location>
        <begin position="46"/>
        <end position="67"/>
    </location>
</feature>
<feature type="transmembrane region" description="Helical" evidence="9">
    <location>
        <begin position="108"/>
        <end position="139"/>
    </location>
</feature>
<evidence type="ECO:0000256" key="3">
    <source>
        <dbReference type="ARBA" id="ARBA00022553"/>
    </source>
</evidence>
<dbReference type="Pfam" id="PF00512">
    <property type="entry name" value="HisKA"/>
    <property type="match status" value="1"/>
</dbReference>
<dbReference type="GO" id="GO:0005524">
    <property type="term" value="F:ATP binding"/>
    <property type="evidence" value="ECO:0007669"/>
    <property type="project" value="UniProtKB-KW"/>
</dbReference>
<keyword evidence="3" id="KW-0597">Phosphoprotein</keyword>
<evidence type="ECO:0000313" key="11">
    <source>
        <dbReference type="EMBL" id="SFG87247.1"/>
    </source>
</evidence>
<reference evidence="12" key="1">
    <citation type="submission" date="2016-10" db="EMBL/GenBank/DDBJ databases">
        <authorList>
            <person name="Varghese N."/>
            <person name="Submissions S."/>
        </authorList>
    </citation>
    <scope>NUCLEOTIDE SEQUENCE [LARGE SCALE GENOMIC DNA]</scope>
    <source>
        <strain evidence="12">DSM 17038</strain>
    </source>
</reference>
<keyword evidence="12" id="KW-1185">Reference proteome</keyword>
<dbReference type="Gene3D" id="1.10.287.130">
    <property type="match status" value="1"/>
</dbReference>
<dbReference type="SUPFAM" id="SSF55785">
    <property type="entry name" value="PYP-like sensor domain (PAS domain)"/>
    <property type="match status" value="2"/>
</dbReference>
<evidence type="ECO:0000313" key="12">
    <source>
        <dbReference type="Proteomes" id="UP000199337"/>
    </source>
</evidence>
<evidence type="ECO:0000256" key="8">
    <source>
        <dbReference type="ARBA" id="ARBA00023012"/>
    </source>
</evidence>
<keyword evidence="4" id="KW-0808">Transferase</keyword>
<dbReference type="Gene3D" id="3.30.450.20">
    <property type="entry name" value="PAS domain"/>
    <property type="match status" value="2"/>
</dbReference>
<keyword evidence="5" id="KW-0547">Nucleotide-binding</keyword>
<dbReference type="CDD" id="cd00082">
    <property type="entry name" value="HisKA"/>
    <property type="match status" value="1"/>
</dbReference>
<evidence type="ECO:0000256" key="1">
    <source>
        <dbReference type="ARBA" id="ARBA00000085"/>
    </source>
</evidence>
<name>A0A1I2VGA9_9FIRM</name>
<evidence type="ECO:0000256" key="5">
    <source>
        <dbReference type="ARBA" id="ARBA00022741"/>
    </source>
</evidence>
<feature type="domain" description="Histidine kinase" evidence="10">
    <location>
        <begin position="432"/>
        <end position="641"/>
    </location>
</feature>
<protein>
    <recommendedName>
        <fullName evidence="2">histidine kinase</fullName>
        <ecNumber evidence="2">2.7.13.3</ecNumber>
    </recommendedName>
</protein>
<dbReference type="PROSITE" id="PS50109">
    <property type="entry name" value="HIS_KIN"/>
    <property type="match status" value="1"/>
</dbReference>
<evidence type="ECO:0000256" key="7">
    <source>
        <dbReference type="ARBA" id="ARBA00022840"/>
    </source>
</evidence>
<comment type="catalytic activity">
    <reaction evidence="1">
        <text>ATP + protein L-histidine = ADP + protein N-phospho-L-histidine.</text>
        <dbReference type="EC" id="2.7.13.3"/>
    </reaction>
</comment>
<dbReference type="PRINTS" id="PR00344">
    <property type="entry name" value="BCTRLSENSOR"/>
</dbReference>
<keyword evidence="7" id="KW-0067">ATP-binding</keyword>
<dbReference type="InterPro" id="IPR036890">
    <property type="entry name" value="HATPase_C_sf"/>
</dbReference>
<dbReference type="InterPro" id="IPR036097">
    <property type="entry name" value="HisK_dim/P_sf"/>
</dbReference>
<dbReference type="InterPro" id="IPR003594">
    <property type="entry name" value="HATPase_dom"/>
</dbReference>
<organism evidence="11 12">
    <name type="scientific">Desulfotruncus arcticus DSM 17038</name>
    <dbReference type="NCBI Taxonomy" id="1121424"/>
    <lineage>
        <taxon>Bacteria</taxon>
        <taxon>Bacillati</taxon>
        <taxon>Bacillota</taxon>
        <taxon>Clostridia</taxon>
        <taxon>Eubacteriales</taxon>
        <taxon>Desulfallaceae</taxon>
        <taxon>Desulfotruncus</taxon>
    </lineage>
</organism>
<evidence type="ECO:0000256" key="6">
    <source>
        <dbReference type="ARBA" id="ARBA00022777"/>
    </source>
</evidence>
<dbReference type="GO" id="GO:0000155">
    <property type="term" value="F:phosphorelay sensor kinase activity"/>
    <property type="evidence" value="ECO:0007669"/>
    <property type="project" value="InterPro"/>
</dbReference>
<proteinExistence type="predicted"/>
<dbReference type="SMART" id="SM00388">
    <property type="entry name" value="HisKA"/>
    <property type="match status" value="1"/>
</dbReference>
<dbReference type="InterPro" id="IPR035965">
    <property type="entry name" value="PAS-like_dom_sf"/>
</dbReference>
<dbReference type="SUPFAM" id="SSF47384">
    <property type="entry name" value="Homodimeric domain of signal transducing histidine kinase"/>
    <property type="match status" value="1"/>
</dbReference>
<dbReference type="PANTHER" id="PTHR43065">
    <property type="entry name" value="SENSOR HISTIDINE KINASE"/>
    <property type="match status" value="1"/>
</dbReference>
<accession>A0A1I2VGA9</accession>
<dbReference type="InterPro" id="IPR003661">
    <property type="entry name" value="HisK_dim/P_dom"/>
</dbReference>
<feature type="transmembrane region" description="Helical" evidence="9">
    <location>
        <begin position="79"/>
        <end position="102"/>
    </location>
</feature>
<evidence type="ECO:0000259" key="10">
    <source>
        <dbReference type="PROSITE" id="PS50109"/>
    </source>
</evidence>
<dbReference type="InterPro" id="IPR004358">
    <property type="entry name" value="Sig_transdc_His_kin-like_C"/>
</dbReference>
<evidence type="ECO:0000256" key="2">
    <source>
        <dbReference type="ARBA" id="ARBA00012438"/>
    </source>
</evidence>
<dbReference type="Gene3D" id="3.30.565.10">
    <property type="entry name" value="Histidine kinase-like ATPase, C-terminal domain"/>
    <property type="match status" value="1"/>
</dbReference>
<dbReference type="SMART" id="SM00387">
    <property type="entry name" value="HATPase_c"/>
    <property type="match status" value="1"/>
</dbReference>
<keyword evidence="9" id="KW-0472">Membrane</keyword>
<dbReference type="EMBL" id="FOOX01000011">
    <property type="protein sequence ID" value="SFG87247.1"/>
    <property type="molecule type" value="Genomic_DNA"/>
</dbReference>
<keyword evidence="9" id="KW-1133">Transmembrane helix</keyword>
<dbReference type="AlphaFoldDB" id="A0A1I2VGA9"/>
<evidence type="ECO:0000256" key="9">
    <source>
        <dbReference type="SAM" id="Phobius"/>
    </source>
</evidence>
<feature type="transmembrane region" description="Helical" evidence="9">
    <location>
        <begin position="14"/>
        <end position="34"/>
    </location>
</feature>
<dbReference type="InterPro" id="IPR005467">
    <property type="entry name" value="His_kinase_dom"/>
</dbReference>
<dbReference type="Pfam" id="PF02518">
    <property type="entry name" value="HATPase_c"/>
    <property type="match status" value="1"/>
</dbReference>
<evidence type="ECO:0000256" key="4">
    <source>
        <dbReference type="ARBA" id="ARBA00022679"/>
    </source>
</evidence>
<keyword evidence="6" id="KW-0418">Kinase</keyword>
<sequence length="645" mass="71186">MIKLETGLSRLKECYLFAHLTYSVLFVTCFLEWLKSKHIYLSNDYILLWITCLIIILALIPAQHVIITKTFFQDTKYLILYKIAYAAAICILYIPIVTGIFAAGNLGVLIIVPVVLNSIICGTIYGLATSLVVAAAMAFVSNTGSGFTPELITNHILALAVLATTSWFIGQAFDYIKNLLHQLLESERNHRDILNQLDIATLYLDGSHQLIEENQCFRDLFGIKKYHSLSSEEVIGKHLPFMKDYLEGNSGHAIEGIPVFGQACDSHGNMIPVQCAAYPANADFGEKKGLVLCINDISLSKKLEEEKIRTNFFIDFLKSGLILADATGKIIEINREAEVLLNQPKAVAINKNMTALLTYATGETADPLSLKKSGYEAQLEGKTLLFNWADLHSGDKIIGSACIINDITDQKEMERKIHRSAMLSAIGELAAGTAHEIRNPLTSIRGFLQLLLEKKDAKISKFESYFEVMLTEVDRINAIITEFLKLAKPEKIKLYQVNLNDVVLSIWELLKNEAILKEIKLELSLDQAVNPIMGNKDMLKQVIINLVTNAFQAVGPGGQVRVATSMGNNGTILLSVHDSGPGMDESVLARIFDPFFTTRDEGTGLGLAITNKIVNDHNAMIDVTSGPSQGSTFYIKFPPPVDPAA</sequence>